<dbReference type="KEGG" id="ahel:Q31a_57020"/>
<sequence>MISIIIPAYNEASVITRTLKSVAQALTAEPGEIIVVCNGCRDETFDIASSFGEQVRVFNIEQGSKIAALNLGDEQAQGFPRFFLDADIELSPNALHDTSKVLREGRIHAAAPRMKCNTAQSSWMVRSFYRTWLDRPYHRLGHVGSGFVGISEIGRSRFEQFPNIIADDEFVRRQFTPQERAVIDSATFTIRAPHDVRSLIKVKTRARLGTLQLNATHPELQMNAKAQAENNRDSVHSANNETSERNWIDKAAYGFVVLTSRYRARRQFARAQFTTWERDETSRQ</sequence>
<gene>
    <name evidence="5" type="ORF">Q31a_57020</name>
</gene>
<protein>
    <submittedName>
        <fullName evidence="5">Putative glycosyl transferase</fullName>
    </submittedName>
</protein>
<dbReference type="GO" id="GO:0016757">
    <property type="term" value="F:glycosyltransferase activity"/>
    <property type="evidence" value="ECO:0007669"/>
    <property type="project" value="UniProtKB-KW"/>
</dbReference>
<evidence type="ECO:0000256" key="2">
    <source>
        <dbReference type="ARBA" id="ARBA00022676"/>
    </source>
</evidence>
<dbReference type="PANTHER" id="PTHR43630:SF1">
    <property type="entry name" value="POLY-BETA-1,6-N-ACETYL-D-GLUCOSAMINE SYNTHASE"/>
    <property type="match status" value="1"/>
</dbReference>
<keyword evidence="6" id="KW-1185">Reference proteome</keyword>
<evidence type="ECO:0000313" key="5">
    <source>
        <dbReference type="EMBL" id="QDV27314.1"/>
    </source>
</evidence>
<dbReference type="Proteomes" id="UP000318017">
    <property type="component" value="Chromosome"/>
</dbReference>
<keyword evidence="2" id="KW-0328">Glycosyltransferase</keyword>
<dbReference type="InterPro" id="IPR029044">
    <property type="entry name" value="Nucleotide-diphossugar_trans"/>
</dbReference>
<reference evidence="5 6" key="1">
    <citation type="submission" date="2019-02" db="EMBL/GenBank/DDBJ databases">
        <title>Deep-cultivation of Planctomycetes and their phenomic and genomic characterization uncovers novel biology.</title>
        <authorList>
            <person name="Wiegand S."/>
            <person name="Jogler M."/>
            <person name="Boedeker C."/>
            <person name="Pinto D."/>
            <person name="Vollmers J."/>
            <person name="Rivas-Marin E."/>
            <person name="Kohn T."/>
            <person name="Peeters S.H."/>
            <person name="Heuer A."/>
            <person name="Rast P."/>
            <person name="Oberbeckmann S."/>
            <person name="Bunk B."/>
            <person name="Jeske O."/>
            <person name="Meyerdierks A."/>
            <person name="Storesund J.E."/>
            <person name="Kallscheuer N."/>
            <person name="Luecker S."/>
            <person name="Lage O.M."/>
            <person name="Pohl T."/>
            <person name="Merkel B.J."/>
            <person name="Hornburger P."/>
            <person name="Mueller R.-W."/>
            <person name="Bruemmer F."/>
            <person name="Labrenz M."/>
            <person name="Spormann A.M."/>
            <person name="Op den Camp H."/>
            <person name="Overmann J."/>
            <person name="Amann R."/>
            <person name="Jetten M.S.M."/>
            <person name="Mascher T."/>
            <person name="Medema M.H."/>
            <person name="Devos D.P."/>
            <person name="Kaster A.-K."/>
            <person name="Ovreas L."/>
            <person name="Rohde M."/>
            <person name="Galperin M.Y."/>
            <person name="Jogler C."/>
        </authorList>
    </citation>
    <scope>NUCLEOTIDE SEQUENCE [LARGE SCALE GENOMIC DNA]</scope>
    <source>
        <strain evidence="5 6">Q31a</strain>
    </source>
</reference>
<dbReference type="InterPro" id="IPR001173">
    <property type="entry name" value="Glyco_trans_2-like"/>
</dbReference>
<dbReference type="CDD" id="cd00761">
    <property type="entry name" value="Glyco_tranf_GTA_type"/>
    <property type="match status" value="1"/>
</dbReference>
<dbReference type="SUPFAM" id="SSF53448">
    <property type="entry name" value="Nucleotide-diphospho-sugar transferases"/>
    <property type="match status" value="1"/>
</dbReference>
<keyword evidence="3 5" id="KW-0808">Transferase</keyword>
<proteinExistence type="inferred from homology"/>
<evidence type="ECO:0000313" key="6">
    <source>
        <dbReference type="Proteomes" id="UP000318017"/>
    </source>
</evidence>
<dbReference type="OrthoDB" id="9797391at2"/>
<organism evidence="5 6">
    <name type="scientific">Aureliella helgolandensis</name>
    <dbReference type="NCBI Taxonomy" id="2527968"/>
    <lineage>
        <taxon>Bacteria</taxon>
        <taxon>Pseudomonadati</taxon>
        <taxon>Planctomycetota</taxon>
        <taxon>Planctomycetia</taxon>
        <taxon>Pirellulales</taxon>
        <taxon>Pirellulaceae</taxon>
        <taxon>Aureliella</taxon>
    </lineage>
</organism>
<dbReference type="Gene3D" id="3.90.550.10">
    <property type="entry name" value="Spore Coat Polysaccharide Biosynthesis Protein SpsA, Chain A"/>
    <property type="match status" value="1"/>
</dbReference>
<comment type="similarity">
    <text evidence="1">Belongs to the glycosyltransferase 2 family.</text>
</comment>
<name>A0A518GFE0_9BACT</name>
<feature type="domain" description="Glycosyltransferase 2-like" evidence="4">
    <location>
        <begin position="3"/>
        <end position="138"/>
    </location>
</feature>
<dbReference type="AlphaFoldDB" id="A0A518GFE0"/>
<dbReference type="EMBL" id="CP036298">
    <property type="protein sequence ID" value="QDV27314.1"/>
    <property type="molecule type" value="Genomic_DNA"/>
</dbReference>
<dbReference type="Pfam" id="PF00535">
    <property type="entry name" value="Glycos_transf_2"/>
    <property type="match status" value="1"/>
</dbReference>
<dbReference type="PANTHER" id="PTHR43630">
    <property type="entry name" value="POLY-BETA-1,6-N-ACETYL-D-GLUCOSAMINE SYNTHASE"/>
    <property type="match status" value="1"/>
</dbReference>
<evidence type="ECO:0000256" key="3">
    <source>
        <dbReference type="ARBA" id="ARBA00022679"/>
    </source>
</evidence>
<accession>A0A518GFE0</accession>
<evidence type="ECO:0000259" key="4">
    <source>
        <dbReference type="Pfam" id="PF00535"/>
    </source>
</evidence>
<dbReference type="RefSeq" id="WP_145084531.1">
    <property type="nucleotide sequence ID" value="NZ_CP036298.1"/>
</dbReference>
<evidence type="ECO:0000256" key="1">
    <source>
        <dbReference type="ARBA" id="ARBA00006739"/>
    </source>
</evidence>